<accession>A0A443YKV4</accession>
<keyword evidence="3" id="KW-1185">Reference proteome</keyword>
<dbReference type="InterPro" id="IPR019619">
    <property type="entry name" value="DUF2490"/>
</dbReference>
<keyword evidence="1" id="KW-0732">Signal</keyword>
<comment type="caution">
    <text evidence="2">The sequence shown here is derived from an EMBL/GenBank/DDBJ whole genome shotgun (WGS) entry which is preliminary data.</text>
</comment>
<dbReference type="Proteomes" id="UP000284120">
    <property type="component" value="Unassembled WGS sequence"/>
</dbReference>
<name>A0A443YKV4_9SPHI</name>
<proteinExistence type="predicted"/>
<dbReference type="AlphaFoldDB" id="A0A443YKV4"/>
<feature type="signal peptide" evidence="1">
    <location>
        <begin position="1"/>
        <end position="19"/>
    </location>
</feature>
<dbReference type="OrthoDB" id="1118734at2"/>
<dbReference type="Pfam" id="PF10677">
    <property type="entry name" value="DUF2490"/>
    <property type="match status" value="1"/>
</dbReference>
<evidence type="ECO:0000256" key="1">
    <source>
        <dbReference type="SAM" id="SignalP"/>
    </source>
</evidence>
<feature type="chain" id="PRO_5019174567" evidence="1">
    <location>
        <begin position="20"/>
        <end position="244"/>
    </location>
</feature>
<gene>
    <name evidence="2" type="ORF">DPV69_18840</name>
</gene>
<sequence>MRKITLVVLFSVFGTMLYAQTNQQNTGWFMFLNSTKFNDKWGMHFDLQLRSEDNWDRLRNLLVRPGVTYYINKNSNATVGYLFTQTYLPHLYPVFAPGTTPYEPKFTLTEHRIWQQYIYNHQPWKGAVLSHRFRLEQRFIERQTDNLFSQRFRYFFRLVQPLKKQAGAFEKGMFVALQNEFFLNLQNKDELNGSTFDQNRAYLAVGYRVSKAFDVEAGYLNQAVKGASVNTMNNAVQLALYTRF</sequence>
<dbReference type="RefSeq" id="WP_113648970.1">
    <property type="nucleotide sequence ID" value="NZ_QMHN01000007.1"/>
</dbReference>
<reference evidence="2 3" key="1">
    <citation type="submission" date="2018-06" db="EMBL/GenBank/DDBJ databases">
        <title>Pedobacter endophyticus sp. nov., an endophytic bacterium isolated from a leaf of Triticum aestivum.</title>
        <authorList>
            <person name="Zhang L."/>
        </authorList>
    </citation>
    <scope>NUCLEOTIDE SEQUENCE [LARGE SCALE GENOMIC DNA]</scope>
    <source>
        <strain evidence="2 3">CM134L-2</strain>
    </source>
</reference>
<dbReference type="EMBL" id="SAYW01000007">
    <property type="protein sequence ID" value="RWU04375.1"/>
    <property type="molecule type" value="Genomic_DNA"/>
</dbReference>
<organism evidence="2 3">
    <name type="scientific">Pedobacter chitinilyticus</name>
    <dbReference type="NCBI Taxonomy" id="2233776"/>
    <lineage>
        <taxon>Bacteria</taxon>
        <taxon>Pseudomonadati</taxon>
        <taxon>Bacteroidota</taxon>
        <taxon>Sphingobacteriia</taxon>
        <taxon>Sphingobacteriales</taxon>
        <taxon>Sphingobacteriaceae</taxon>
        <taxon>Pedobacter</taxon>
    </lineage>
</organism>
<evidence type="ECO:0000313" key="3">
    <source>
        <dbReference type="Proteomes" id="UP000284120"/>
    </source>
</evidence>
<evidence type="ECO:0000313" key="2">
    <source>
        <dbReference type="EMBL" id="RWU04375.1"/>
    </source>
</evidence>
<protein>
    <submittedName>
        <fullName evidence="2">DUF2490 domain-containing protein</fullName>
    </submittedName>
</protein>